<feature type="region of interest" description="Disordered" evidence="1">
    <location>
        <begin position="208"/>
        <end position="231"/>
    </location>
</feature>
<feature type="domain" description="GST C-terminal" evidence="3">
    <location>
        <begin position="87"/>
        <end position="224"/>
    </location>
</feature>
<dbReference type="InterPro" id="IPR010987">
    <property type="entry name" value="Glutathione-S-Trfase_C-like"/>
</dbReference>
<dbReference type="EMBL" id="FZNN01000001">
    <property type="protein sequence ID" value="SNR26113.1"/>
    <property type="molecule type" value="Genomic_DNA"/>
</dbReference>
<evidence type="ECO:0000313" key="5">
    <source>
        <dbReference type="Proteomes" id="UP000198417"/>
    </source>
</evidence>
<dbReference type="PROSITE" id="PS50404">
    <property type="entry name" value="GST_NTER"/>
    <property type="match status" value="1"/>
</dbReference>
<dbReference type="Pfam" id="PF13417">
    <property type="entry name" value="GST_N_3"/>
    <property type="match status" value="1"/>
</dbReference>
<dbReference type="SFLD" id="SFLDG00358">
    <property type="entry name" value="Main_(cytGST)"/>
    <property type="match status" value="1"/>
</dbReference>
<feature type="compositionally biased region" description="Pro residues" evidence="1">
    <location>
        <begin position="217"/>
        <end position="231"/>
    </location>
</feature>
<dbReference type="PANTHER" id="PTHR44051">
    <property type="entry name" value="GLUTATHIONE S-TRANSFERASE-RELATED"/>
    <property type="match status" value="1"/>
</dbReference>
<dbReference type="SUPFAM" id="SSF47616">
    <property type="entry name" value="GST C-terminal domain-like"/>
    <property type="match status" value="1"/>
</dbReference>
<feature type="domain" description="GST N-terminal" evidence="2">
    <location>
        <begin position="2"/>
        <end position="83"/>
    </location>
</feature>
<sequence>MTPQYRLHFAPDNASLIIRLALLELDVPFETVLVDRANRAQNSAAYHQLNPVGRIPALETPHGAMFETGAILLWLADRHGALMPAPDSPSRGAALSWLFFLSNTLHAEQRMLFYPDTYAGVAPPQMHPTLTASLHRHLTLLDGQAAKGTGWLNAAQPSALDLYIAPMLRWCALYPANKTGWFNLRTYPALAALAARIEARNSVLTASRDEGLGPHPFTAPQPPIPPIGSAT</sequence>
<accession>A0A238UXP2</accession>
<dbReference type="CDD" id="cd03057">
    <property type="entry name" value="GST_N_Beta"/>
    <property type="match status" value="1"/>
</dbReference>
<dbReference type="Proteomes" id="UP000198417">
    <property type="component" value="Unassembled WGS sequence"/>
</dbReference>
<evidence type="ECO:0000259" key="3">
    <source>
        <dbReference type="PROSITE" id="PS50405"/>
    </source>
</evidence>
<reference evidence="4 5" key="1">
    <citation type="submission" date="2017-06" db="EMBL/GenBank/DDBJ databases">
        <authorList>
            <person name="Kim H.J."/>
            <person name="Triplett B.A."/>
        </authorList>
    </citation>
    <scope>NUCLEOTIDE SEQUENCE [LARGE SCALE GENOMIC DNA]</scope>
    <source>
        <strain evidence="4 5">DSM 29052</strain>
    </source>
</reference>
<dbReference type="AlphaFoldDB" id="A0A238UXP2"/>
<dbReference type="Gene3D" id="3.40.30.10">
    <property type="entry name" value="Glutaredoxin"/>
    <property type="match status" value="1"/>
</dbReference>
<organism evidence="4 5">
    <name type="scientific">Puniceibacterium sediminis</name>
    <dbReference type="NCBI Taxonomy" id="1608407"/>
    <lineage>
        <taxon>Bacteria</taxon>
        <taxon>Pseudomonadati</taxon>
        <taxon>Pseudomonadota</taxon>
        <taxon>Alphaproteobacteria</taxon>
        <taxon>Rhodobacterales</taxon>
        <taxon>Paracoccaceae</taxon>
        <taxon>Puniceibacterium</taxon>
    </lineage>
</organism>
<dbReference type="Gene3D" id="1.20.1050.10">
    <property type="match status" value="1"/>
</dbReference>
<keyword evidence="4" id="KW-0808">Transferase</keyword>
<dbReference type="Pfam" id="PF13410">
    <property type="entry name" value="GST_C_2"/>
    <property type="match status" value="1"/>
</dbReference>
<protein>
    <submittedName>
        <fullName evidence="4">Glutathione S-transferase</fullName>
    </submittedName>
</protein>
<dbReference type="InterPro" id="IPR040079">
    <property type="entry name" value="Glutathione_S-Trfase"/>
</dbReference>
<dbReference type="InterPro" id="IPR036249">
    <property type="entry name" value="Thioredoxin-like_sf"/>
</dbReference>
<dbReference type="InterPro" id="IPR004045">
    <property type="entry name" value="Glutathione_S-Trfase_N"/>
</dbReference>
<keyword evidence="5" id="KW-1185">Reference proteome</keyword>
<dbReference type="SFLD" id="SFLDS00019">
    <property type="entry name" value="Glutathione_Transferase_(cytos"/>
    <property type="match status" value="1"/>
</dbReference>
<dbReference type="SUPFAM" id="SSF52833">
    <property type="entry name" value="Thioredoxin-like"/>
    <property type="match status" value="1"/>
</dbReference>
<proteinExistence type="predicted"/>
<dbReference type="RefSeq" id="WP_089268641.1">
    <property type="nucleotide sequence ID" value="NZ_FZNN01000001.1"/>
</dbReference>
<dbReference type="InterPro" id="IPR036282">
    <property type="entry name" value="Glutathione-S-Trfase_C_sf"/>
</dbReference>
<dbReference type="OrthoDB" id="7583243at2"/>
<name>A0A238UXP2_9RHOB</name>
<dbReference type="PROSITE" id="PS50405">
    <property type="entry name" value="GST_CTER"/>
    <property type="match status" value="1"/>
</dbReference>
<gene>
    <name evidence="4" type="ORF">SAMN06265370_101192</name>
</gene>
<evidence type="ECO:0000313" key="4">
    <source>
        <dbReference type="EMBL" id="SNR26113.1"/>
    </source>
</evidence>
<dbReference type="GO" id="GO:0016740">
    <property type="term" value="F:transferase activity"/>
    <property type="evidence" value="ECO:0007669"/>
    <property type="project" value="UniProtKB-KW"/>
</dbReference>
<evidence type="ECO:0000256" key="1">
    <source>
        <dbReference type="SAM" id="MobiDB-lite"/>
    </source>
</evidence>
<dbReference type="PANTHER" id="PTHR44051:SF8">
    <property type="entry name" value="GLUTATHIONE S-TRANSFERASE GSTA"/>
    <property type="match status" value="1"/>
</dbReference>
<evidence type="ECO:0000259" key="2">
    <source>
        <dbReference type="PROSITE" id="PS50404"/>
    </source>
</evidence>